<dbReference type="Gene3D" id="3.90.1200.10">
    <property type="match status" value="1"/>
</dbReference>
<dbReference type="SUPFAM" id="SSF56112">
    <property type="entry name" value="Protein kinase-like (PK-like)"/>
    <property type="match status" value="1"/>
</dbReference>
<evidence type="ECO:0000313" key="3">
    <source>
        <dbReference type="Proteomes" id="UP000291933"/>
    </source>
</evidence>
<dbReference type="Proteomes" id="UP000291933">
    <property type="component" value="Unassembled WGS sequence"/>
</dbReference>
<gene>
    <name evidence="2" type="ORF">ET996_05320</name>
</gene>
<dbReference type="AlphaFoldDB" id="A0A4Q9KMQ6"/>
<evidence type="ECO:0000313" key="2">
    <source>
        <dbReference type="EMBL" id="TBT95515.1"/>
    </source>
</evidence>
<comment type="caution">
    <text evidence="2">The sequence shown here is derived from an EMBL/GenBank/DDBJ whole genome shotgun (WGS) entry which is preliminary data.</text>
</comment>
<proteinExistence type="predicted"/>
<dbReference type="RefSeq" id="WP_131171508.1">
    <property type="nucleotide sequence ID" value="NZ_FXTL01000004.1"/>
</dbReference>
<protein>
    <recommendedName>
        <fullName evidence="1">Aminoglycoside phosphotransferase domain-containing protein</fullName>
    </recommendedName>
</protein>
<dbReference type="OrthoDB" id="236897at2"/>
<name>A0A4Q9KMQ6_PROTD</name>
<keyword evidence="3" id="KW-1185">Reference proteome</keyword>
<dbReference type="Pfam" id="PF01636">
    <property type="entry name" value="APH"/>
    <property type="match status" value="1"/>
</dbReference>
<dbReference type="InterPro" id="IPR002575">
    <property type="entry name" value="Aminoglycoside_PTrfase"/>
</dbReference>
<dbReference type="InterPro" id="IPR011009">
    <property type="entry name" value="Kinase-like_dom_sf"/>
</dbReference>
<accession>A0A4Q9KMQ6</accession>
<dbReference type="EMBL" id="SDMR01000004">
    <property type="protein sequence ID" value="TBT95515.1"/>
    <property type="molecule type" value="Genomic_DNA"/>
</dbReference>
<feature type="domain" description="Aminoglycoside phosphotransferase" evidence="1">
    <location>
        <begin position="91"/>
        <end position="164"/>
    </location>
</feature>
<evidence type="ECO:0000259" key="1">
    <source>
        <dbReference type="Pfam" id="PF01636"/>
    </source>
</evidence>
<organism evidence="2 3">
    <name type="scientific">Propioniciclava tarda</name>
    <dbReference type="NCBI Taxonomy" id="433330"/>
    <lineage>
        <taxon>Bacteria</taxon>
        <taxon>Bacillati</taxon>
        <taxon>Actinomycetota</taxon>
        <taxon>Actinomycetes</taxon>
        <taxon>Propionibacteriales</taxon>
        <taxon>Propionibacteriaceae</taxon>
        <taxon>Propioniciclava</taxon>
    </lineage>
</organism>
<sequence length="247" mass="27817">MVEPVEKQLKGGNTTPVARLGEQVLRESGPWTATVQKLLTHLRDQGIDWCPEPQGWHADGRESLTYLKGKVPTYPLPDWVYDEAVLTTAATWLRQLHDATVGFDAPAHVWRAARHQPAEVVCHNDFAPYNFVFRDRQLVGVIDWDFASPGPRLWDLAYLAYRLVPLMGPDNPDAPTASYNLMGRLRLLRDTYGSDASTQDILRMVVTRLDDLADFTRGQSKSTGNTELLDHVRGYETDAAFLRTLVS</sequence>
<reference evidence="2 3" key="1">
    <citation type="submission" date="2019-01" db="EMBL/GenBank/DDBJ databases">
        <title>Lactibacter flavus gen. nov., sp. nov., a novel bacterium of the family Propionibacteriaceae isolated from raw milk and dairy products.</title>
        <authorList>
            <person name="Huptas C."/>
            <person name="Wenning M."/>
            <person name="Breitenwieser F."/>
            <person name="Doll E."/>
            <person name="Von Neubeck M."/>
            <person name="Busse H.-J."/>
            <person name="Scherer S."/>
        </authorList>
    </citation>
    <scope>NUCLEOTIDE SEQUENCE [LARGE SCALE GENOMIC DNA]</scope>
    <source>
        <strain evidence="2 3">DSM 22130</strain>
    </source>
</reference>